<keyword evidence="5" id="KW-1185">Reference proteome</keyword>
<evidence type="ECO:0000313" key="5">
    <source>
        <dbReference type="Proteomes" id="UP000215289"/>
    </source>
</evidence>
<evidence type="ECO:0000313" key="4">
    <source>
        <dbReference type="EMBL" id="RLL93373.1"/>
    </source>
</evidence>
<feature type="domain" description="Amine oxidase" evidence="3">
    <location>
        <begin position="54"/>
        <end position="463"/>
    </location>
</feature>
<dbReference type="EMBL" id="NIDN02000326">
    <property type="protein sequence ID" value="RLL93373.1"/>
    <property type="molecule type" value="Genomic_DNA"/>
</dbReference>
<protein>
    <recommendedName>
        <fullName evidence="3">Amine oxidase domain-containing protein</fullName>
    </recommendedName>
</protein>
<dbReference type="PANTHER" id="PTHR43734:SF7">
    <property type="entry name" value="4,4'-DIAPONEUROSPORENE OXYGENASE"/>
    <property type="match status" value="1"/>
</dbReference>
<dbReference type="SUPFAM" id="SSF51905">
    <property type="entry name" value="FAD/NAD(P)-binding domain"/>
    <property type="match status" value="1"/>
</dbReference>
<dbReference type="Gene3D" id="3.30.70.1990">
    <property type="match status" value="1"/>
</dbReference>
<dbReference type="InterPro" id="IPR002937">
    <property type="entry name" value="Amino_oxidase"/>
</dbReference>
<keyword evidence="2" id="KW-0732">Signal</keyword>
<evidence type="ECO:0000256" key="1">
    <source>
        <dbReference type="ARBA" id="ARBA00023002"/>
    </source>
</evidence>
<dbReference type="GO" id="GO:0016491">
    <property type="term" value="F:oxidoreductase activity"/>
    <property type="evidence" value="ECO:0007669"/>
    <property type="project" value="UniProtKB-KW"/>
</dbReference>
<keyword evidence="1" id="KW-0560">Oxidoreductase</keyword>
<dbReference type="Gene3D" id="1.10.405.20">
    <property type="match status" value="1"/>
</dbReference>
<accession>A0A229WWT5</accession>
<dbReference type="Pfam" id="PF01593">
    <property type="entry name" value="Amino_oxidase"/>
    <property type="match status" value="1"/>
</dbReference>
<evidence type="ECO:0000256" key="2">
    <source>
        <dbReference type="SAM" id="SignalP"/>
    </source>
</evidence>
<organism evidence="4 5">
    <name type="scientific">Aspergillus turcosus</name>
    <dbReference type="NCBI Taxonomy" id="1245748"/>
    <lineage>
        <taxon>Eukaryota</taxon>
        <taxon>Fungi</taxon>
        <taxon>Dikarya</taxon>
        <taxon>Ascomycota</taxon>
        <taxon>Pezizomycotina</taxon>
        <taxon>Eurotiomycetes</taxon>
        <taxon>Eurotiomycetidae</taxon>
        <taxon>Eurotiales</taxon>
        <taxon>Aspergillaceae</taxon>
        <taxon>Aspergillus</taxon>
        <taxon>Aspergillus subgen. Fumigati</taxon>
    </lineage>
</organism>
<evidence type="ECO:0000259" key="3">
    <source>
        <dbReference type="Pfam" id="PF01593"/>
    </source>
</evidence>
<feature type="chain" id="PRO_5011911603" description="Amine oxidase domain-containing protein" evidence="2">
    <location>
        <begin position="21"/>
        <end position="488"/>
    </location>
</feature>
<sequence>MHRVFSFVSLSACLLASAVASTASSTFDLGSFKPQDIITRDVAVIGGGSAGTYSAISLKDKGKSVIVIEKKNRIGGHFNTYIDPATGTTIDMGVMIFHNISIVREYFGRFDVPLADAPGFSQSLLNYDFRTGKEVPLSFTPSAAEISAALVTYAEQLSKYPGLSKGVFLPDPVPEELYRPFGEFVQKYGIQAAVPTMYNYNPGIGDILANPTVEVFRYWTLNFVHSYLNGFLMTAHKNASEIATKAEAELSSSASLLLNSEVAHADRGEDGAGIRLVVRTAQGKKLICAKKLLIAIPPKLDFLAPFDLSENEKTLFGKYLDVGYYVGIVRNTGFPENNSISNAAPDTEYNFPHLPGAYNFAPGVSFARGVLPELQRGTYATPQSRKSFPLPDEEVKADILRSVKRLQEQNPGKFVSQGEPEWVDFRSHAPYFLQAPAEDIKDGFYEKLYALQGLRNTYWTGAAFRAEDSSLIWKFTEEIVLPQLLASL</sequence>
<name>A0A229WWT5_9EURO</name>
<dbReference type="AlphaFoldDB" id="A0A229WWT5"/>
<proteinExistence type="predicted"/>
<dbReference type="STRING" id="1245748.A0A229WWT5"/>
<gene>
    <name evidence="4" type="ORF">CFD26_102082</name>
</gene>
<feature type="signal peptide" evidence="2">
    <location>
        <begin position="1"/>
        <end position="20"/>
    </location>
</feature>
<comment type="caution">
    <text evidence="4">The sequence shown here is derived from an EMBL/GenBank/DDBJ whole genome shotgun (WGS) entry which is preliminary data.</text>
</comment>
<dbReference type="InterPro" id="IPR036188">
    <property type="entry name" value="FAD/NAD-bd_sf"/>
</dbReference>
<dbReference type="Proteomes" id="UP000215289">
    <property type="component" value="Unassembled WGS sequence"/>
</dbReference>
<dbReference type="Gene3D" id="3.50.50.60">
    <property type="entry name" value="FAD/NAD(P)-binding domain"/>
    <property type="match status" value="1"/>
</dbReference>
<dbReference type="OrthoDB" id="68575at2759"/>
<dbReference type="PANTHER" id="PTHR43734">
    <property type="entry name" value="PHYTOENE DESATURASE"/>
    <property type="match status" value="1"/>
</dbReference>
<reference evidence="4 5" key="1">
    <citation type="submission" date="2018-08" db="EMBL/GenBank/DDBJ databases">
        <title>Draft genome sequences of two Aspergillus turcosus clinical strains isolated from bronchoalveolar lavage fluid: one azole-susceptible and the other azole-resistant.</title>
        <authorList>
            <person name="Parent-Michaud M."/>
            <person name="Dufresne P.J."/>
            <person name="Fournier E."/>
            <person name="Martineau C."/>
            <person name="Moreira S."/>
            <person name="Perkins V."/>
            <person name="De Repentigny L."/>
            <person name="Dufresne S.F."/>
        </authorList>
    </citation>
    <scope>NUCLEOTIDE SEQUENCE [LARGE SCALE GENOMIC DNA]</scope>
    <source>
        <strain evidence="4">HMR AF 1038</strain>
    </source>
</reference>